<sequence length="263" mass="27821">MGDKRRIRSLLAVVCLVAGLTAAAVPASADVRIVGGTRASTSTYPFVVYLATKDGFQFCGGTLASVDKVVTAAHCAKGQRPEEVFVVAGRDDKKSTTEGISVPVKSIWIHPKYTDALIGYDVAVLNLAKRITKYAPLPIASSADDQAYAEGVEATILGWGRTSSGGPSSQYLLEAKVPIVGDEECKKSFSKYNNDWMVCAGYPQGGIDGCQGDSGGPMIAYGRLIGISSWGEGCGLPNKPGVYTRVMAYYPELAQQIKPSPAR</sequence>
<dbReference type="InterPro" id="IPR009003">
    <property type="entry name" value="Peptidase_S1_PA"/>
</dbReference>
<dbReference type="PANTHER" id="PTHR24252">
    <property type="entry name" value="ACROSIN-RELATED"/>
    <property type="match status" value="1"/>
</dbReference>
<dbReference type="InterPro" id="IPR001254">
    <property type="entry name" value="Trypsin_dom"/>
</dbReference>
<evidence type="ECO:0000256" key="2">
    <source>
        <dbReference type="RuleBase" id="RU363034"/>
    </source>
</evidence>
<keyword evidence="2" id="KW-0645">Protease</keyword>
<dbReference type="PANTHER" id="PTHR24252:SF7">
    <property type="entry name" value="HYALIN"/>
    <property type="match status" value="1"/>
</dbReference>
<evidence type="ECO:0000256" key="3">
    <source>
        <dbReference type="SAM" id="SignalP"/>
    </source>
</evidence>
<dbReference type="EMBL" id="JAGINW010000001">
    <property type="protein sequence ID" value="MBP2323864.1"/>
    <property type="molecule type" value="Genomic_DNA"/>
</dbReference>
<dbReference type="Pfam" id="PF00089">
    <property type="entry name" value="Trypsin"/>
    <property type="match status" value="1"/>
</dbReference>
<dbReference type="PRINTS" id="PR00722">
    <property type="entry name" value="CHYMOTRYPSIN"/>
</dbReference>
<dbReference type="InterPro" id="IPR033116">
    <property type="entry name" value="TRYPSIN_SER"/>
</dbReference>
<evidence type="ECO:0000259" key="4">
    <source>
        <dbReference type="PROSITE" id="PS50240"/>
    </source>
</evidence>
<dbReference type="CDD" id="cd00190">
    <property type="entry name" value="Tryp_SPc"/>
    <property type="match status" value="1"/>
</dbReference>
<evidence type="ECO:0000313" key="5">
    <source>
        <dbReference type="EMBL" id="MBP2323864.1"/>
    </source>
</evidence>
<dbReference type="InterPro" id="IPR043504">
    <property type="entry name" value="Peptidase_S1_PA_chymotrypsin"/>
</dbReference>
<reference evidence="5 6" key="1">
    <citation type="submission" date="2021-03" db="EMBL/GenBank/DDBJ databases">
        <title>Sequencing the genomes of 1000 actinobacteria strains.</title>
        <authorList>
            <person name="Klenk H.-P."/>
        </authorList>
    </citation>
    <scope>NUCLEOTIDE SEQUENCE [LARGE SCALE GENOMIC DNA]</scope>
    <source>
        <strain evidence="5 6">DSM 46670</strain>
    </source>
</reference>
<dbReference type="RefSeq" id="WP_209640809.1">
    <property type="nucleotide sequence ID" value="NZ_JAGINW010000001.1"/>
</dbReference>
<feature type="signal peptide" evidence="3">
    <location>
        <begin position="1"/>
        <end position="29"/>
    </location>
</feature>
<gene>
    <name evidence="5" type="ORF">JOF56_004249</name>
</gene>
<keyword evidence="6" id="KW-1185">Reference proteome</keyword>
<keyword evidence="1" id="KW-1015">Disulfide bond</keyword>
<dbReference type="InterPro" id="IPR001314">
    <property type="entry name" value="Peptidase_S1A"/>
</dbReference>
<dbReference type="PROSITE" id="PS00134">
    <property type="entry name" value="TRYPSIN_HIS"/>
    <property type="match status" value="1"/>
</dbReference>
<feature type="chain" id="PRO_5046309494" evidence="3">
    <location>
        <begin position="30"/>
        <end position="263"/>
    </location>
</feature>
<evidence type="ECO:0000256" key="1">
    <source>
        <dbReference type="ARBA" id="ARBA00023157"/>
    </source>
</evidence>
<dbReference type="PROSITE" id="PS50240">
    <property type="entry name" value="TRYPSIN_DOM"/>
    <property type="match status" value="1"/>
</dbReference>
<keyword evidence="3" id="KW-0732">Signal</keyword>
<feature type="domain" description="Peptidase S1" evidence="4">
    <location>
        <begin position="33"/>
        <end position="258"/>
    </location>
</feature>
<name>A0ABS4THT7_9PSEU</name>
<dbReference type="InterPro" id="IPR018114">
    <property type="entry name" value="TRYPSIN_HIS"/>
</dbReference>
<dbReference type="PROSITE" id="PS00135">
    <property type="entry name" value="TRYPSIN_SER"/>
    <property type="match status" value="1"/>
</dbReference>
<evidence type="ECO:0000313" key="6">
    <source>
        <dbReference type="Proteomes" id="UP001519332"/>
    </source>
</evidence>
<keyword evidence="2" id="KW-0378">Hydrolase</keyword>
<dbReference type="SUPFAM" id="SSF50494">
    <property type="entry name" value="Trypsin-like serine proteases"/>
    <property type="match status" value="1"/>
</dbReference>
<accession>A0ABS4THT7</accession>
<keyword evidence="2" id="KW-0720">Serine protease</keyword>
<comment type="caution">
    <text evidence="5">The sequence shown here is derived from an EMBL/GenBank/DDBJ whole genome shotgun (WGS) entry which is preliminary data.</text>
</comment>
<dbReference type="Proteomes" id="UP001519332">
    <property type="component" value="Unassembled WGS sequence"/>
</dbReference>
<organism evidence="5 6">
    <name type="scientific">Kibdelosporangium banguiense</name>
    <dbReference type="NCBI Taxonomy" id="1365924"/>
    <lineage>
        <taxon>Bacteria</taxon>
        <taxon>Bacillati</taxon>
        <taxon>Actinomycetota</taxon>
        <taxon>Actinomycetes</taxon>
        <taxon>Pseudonocardiales</taxon>
        <taxon>Pseudonocardiaceae</taxon>
        <taxon>Kibdelosporangium</taxon>
    </lineage>
</organism>
<dbReference type="SMART" id="SM00020">
    <property type="entry name" value="Tryp_SPc"/>
    <property type="match status" value="1"/>
</dbReference>
<dbReference type="Gene3D" id="2.40.10.10">
    <property type="entry name" value="Trypsin-like serine proteases"/>
    <property type="match status" value="1"/>
</dbReference>
<protein>
    <submittedName>
        <fullName evidence="5">Secreted trypsin-like serine protease</fullName>
    </submittedName>
</protein>
<proteinExistence type="predicted"/>